<proteinExistence type="predicted"/>
<reference evidence="2 3" key="1">
    <citation type="submission" date="2019-05" db="EMBL/GenBank/DDBJ databases">
        <title>Emergence of the Ug99 lineage of the wheat stem rust pathogen through somatic hybridization.</title>
        <authorList>
            <person name="Li F."/>
            <person name="Upadhyaya N.M."/>
            <person name="Sperschneider J."/>
            <person name="Matny O."/>
            <person name="Nguyen-Phuc H."/>
            <person name="Mago R."/>
            <person name="Raley C."/>
            <person name="Miller M.E."/>
            <person name="Silverstein K.A.T."/>
            <person name="Henningsen E."/>
            <person name="Hirsch C.D."/>
            <person name="Visser B."/>
            <person name="Pretorius Z.A."/>
            <person name="Steffenson B.J."/>
            <person name="Schwessinger B."/>
            <person name="Dodds P.N."/>
            <person name="Figueroa M."/>
        </authorList>
    </citation>
    <scope>NUCLEOTIDE SEQUENCE [LARGE SCALE GENOMIC DNA]</scope>
    <source>
        <strain evidence="2">21-0</strain>
    </source>
</reference>
<feature type="compositionally biased region" description="Polar residues" evidence="1">
    <location>
        <begin position="42"/>
        <end position="53"/>
    </location>
</feature>
<evidence type="ECO:0000256" key="1">
    <source>
        <dbReference type="SAM" id="MobiDB-lite"/>
    </source>
</evidence>
<protein>
    <submittedName>
        <fullName evidence="2">Uncharacterized protein</fullName>
    </submittedName>
</protein>
<feature type="compositionally biased region" description="Basic and acidic residues" evidence="1">
    <location>
        <begin position="1"/>
        <end position="10"/>
    </location>
</feature>
<comment type="caution">
    <text evidence="2">The sequence shown here is derived from an EMBL/GenBank/DDBJ whole genome shotgun (WGS) entry which is preliminary data.</text>
</comment>
<evidence type="ECO:0000313" key="3">
    <source>
        <dbReference type="Proteomes" id="UP000324748"/>
    </source>
</evidence>
<evidence type="ECO:0000313" key="2">
    <source>
        <dbReference type="EMBL" id="KAA1070506.1"/>
    </source>
</evidence>
<organism evidence="2 3">
    <name type="scientific">Puccinia graminis f. sp. tritici</name>
    <dbReference type="NCBI Taxonomy" id="56615"/>
    <lineage>
        <taxon>Eukaryota</taxon>
        <taxon>Fungi</taxon>
        <taxon>Dikarya</taxon>
        <taxon>Basidiomycota</taxon>
        <taxon>Pucciniomycotina</taxon>
        <taxon>Pucciniomycetes</taxon>
        <taxon>Pucciniales</taxon>
        <taxon>Pucciniaceae</taxon>
        <taxon>Puccinia</taxon>
    </lineage>
</organism>
<dbReference type="AlphaFoldDB" id="A0A5B0M2D9"/>
<sequence length="96" mass="10820">MTTLRDKSDCRLACGDKTSPEEYEYSSDGESEVEPAQEDHNTLSNTDIDNTSVEGDKDRYTSIHTLLLYLDSRDSSLRSSEGSERDPYRAPPARKL</sequence>
<feature type="region of interest" description="Disordered" evidence="1">
    <location>
        <begin position="72"/>
        <end position="96"/>
    </location>
</feature>
<name>A0A5B0M2D9_PUCGR</name>
<dbReference type="EMBL" id="VSWC01000171">
    <property type="protein sequence ID" value="KAA1070506.1"/>
    <property type="molecule type" value="Genomic_DNA"/>
</dbReference>
<dbReference type="Proteomes" id="UP000324748">
    <property type="component" value="Unassembled WGS sequence"/>
</dbReference>
<gene>
    <name evidence="2" type="ORF">PGT21_014293</name>
</gene>
<keyword evidence="3" id="KW-1185">Reference proteome</keyword>
<feature type="compositionally biased region" description="Acidic residues" evidence="1">
    <location>
        <begin position="21"/>
        <end position="36"/>
    </location>
</feature>
<feature type="region of interest" description="Disordered" evidence="1">
    <location>
        <begin position="1"/>
        <end position="59"/>
    </location>
</feature>
<feature type="compositionally biased region" description="Basic and acidic residues" evidence="1">
    <location>
        <begin position="72"/>
        <end position="88"/>
    </location>
</feature>
<accession>A0A5B0M2D9</accession>